<dbReference type="PANTHER" id="PTHR36154">
    <property type="entry name" value="DNA-BINDING TRANSCRIPTIONAL ACTIVATOR ALPA"/>
    <property type="match status" value="1"/>
</dbReference>
<name>A0ABY5HJE7_9GAMM</name>
<dbReference type="Gene3D" id="1.10.238.160">
    <property type="match status" value="1"/>
</dbReference>
<dbReference type="PANTHER" id="PTHR36154:SF1">
    <property type="entry name" value="DNA-BINDING TRANSCRIPTIONAL ACTIVATOR ALPA"/>
    <property type="match status" value="1"/>
</dbReference>
<proteinExistence type="predicted"/>
<keyword evidence="2" id="KW-1185">Reference proteome</keyword>
<dbReference type="InterPro" id="IPR010260">
    <property type="entry name" value="AlpA"/>
</dbReference>
<reference evidence="1" key="1">
    <citation type="submission" date="2021-04" db="EMBL/GenBank/DDBJ databases">
        <title>Oceanospirillales bacteria with DddD are important DMSP degraders in coastal seawater.</title>
        <authorList>
            <person name="Liu J."/>
        </authorList>
    </citation>
    <scope>NUCLEOTIDE SEQUENCE</scope>
    <source>
        <strain evidence="1">D13-1</strain>
    </source>
</reference>
<evidence type="ECO:0000313" key="1">
    <source>
        <dbReference type="EMBL" id="UTW11981.1"/>
    </source>
</evidence>
<dbReference type="Pfam" id="PF05930">
    <property type="entry name" value="Phage_AlpA"/>
    <property type="match status" value="1"/>
</dbReference>
<accession>A0ABY5HJE7</accession>
<evidence type="ECO:0000313" key="2">
    <source>
        <dbReference type="Proteomes" id="UP001058461"/>
    </source>
</evidence>
<dbReference type="EMBL" id="CP073347">
    <property type="protein sequence ID" value="UTW11981.1"/>
    <property type="molecule type" value="Genomic_DNA"/>
</dbReference>
<dbReference type="InterPro" id="IPR052931">
    <property type="entry name" value="Prophage_regulatory_activator"/>
</dbReference>
<organism evidence="1 2">
    <name type="scientific">Marinobacterium rhizophilum</name>
    <dbReference type="NCBI Taxonomy" id="420402"/>
    <lineage>
        <taxon>Bacteria</taxon>
        <taxon>Pseudomonadati</taxon>
        <taxon>Pseudomonadota</taxon>
        <taxon>Gammaproteobacteria</taxon>
        <taxon>Oceanospirillales</taxon>
        <taxon>Oceanospirillaceae</taxon>
        <taxon>Marinobacterium</taxon>
    </lineage>
</organism>
<dbReference type="Proteomes" id="UP001058461">
    <property type="component" value="Chromosome"/>
</dbReference>
<protein>
    <submittedName>
        <fullName evidence="1">AlpA family transcriptional regulator</fullName>
    </submittedName>
</protein>
<gene>
    <name evidence="1" type="ORF">KDW95_22565</name>
</gene>
<sequence>MRLLRLPEVMYLTALSRSNLYRKIQAGTFPAAARTGSNSVAWVEEEVLAWIQARIDERGLPDTP</sequence>